<feature type="domain" description="Nucleoside diphosphate kinase-like" evidence="7">
    <location>
        <begin position="170"/>
        <end position="302"/>
    </location>
</feature>
<proteinExistence type="inferred from homology"/>
<comment type="similarity">
    <text evidence="1 6">Belongs to the NDK family.</text>
</comment>
<protein>
    <recommendedName>
        <fullName evidence="7">Nucleoside diphosphate kinase-like domain-containing protein</fullName>
    </recommendedName>
</protein>
<sequence length="362" mass="41353">MSHMRLLGCGNCLITVNSLQHLRYDMRKSCSLAWYTYAVTTKADVIVDDSVRTRDLDFLFASSQSPQFTVSPHSIAETGGAAETAFVRLSKSANRNGCNPSFHLFKRLCVNCYEVNFRTSLTVNGVKPKKDFYELINAYRKPYVRKWIKESQGRRMSKGGNSYDLEHSLLENTLAIVKPRVSSYVDRIEAEIKSQDIAIAEKKYCHLTELQCSNFYIDLAGTSVFDRMVNTLSSNGSYMFILNGRNAITKWKNIIFNLDNHVIQNSAGEETIITREDLHGSEDYLKARREIKFFFPEARIAPWDKELEHYLGTEIMPILTKALKELAKINPPEPLTNLTELEDLKKLGASRTTVRCNEDMEE</sequence>
<dbReference type="PANTHER" id="PTHR46161">
    <property type="entry name" value="NUCLEOSIDE DIPHOSPHATE KINASE"/>
    <property type="match status" value="1"/>
</dbReference>
<dbReference type="CDD" id="cd22958">
    <property type="entry name" value="DD_DPY30_SDC1-like"/>
    <property type="match status" value="1"/>
</dbReference>
<keyword evidence="5" id="KW-0067">ATP-binding</keyword>
<dbReference type="InterPro" id="IPR034907">
    <property type="entry name" value="NDK-like_dom"/>
</dbReference>
<accession>A0A085MSH1</accession>
<evidence type="ECO:0000256" key="2">
    <source>
        <dbReference type="ARBA" id="ARBA00022679"/>
    </source>
</evidence>
<dbReference type="Pfam" id="PF00334">
    <property type="entry name" value="NDK"/>
    <property type="match status" value="1"/>
</dbReference>
<reference evidence="9 10" key="1">
    <citation type="journal article" date="2014" name="Nat. Genet.">
        <title>Genome and transcriptome of the porcine whipworm Trichuris suis.</title>
        <authorList>
            <person name="Jex A.R."/>
            <person name="Nejsum P."/>
            <person name="Schwarz E.M."/>
            <person name="Hu L."/>
            <person name="Young N.D."/>
            <person name="Hall R.S."/>
            <person name="Korhonen P.K."/>
            <person name="Liao S."/>
            <person name="Thamsborg S."/>
            <person name="Xia J."/>
            <person name="Xu P."/>
            <person name="Wang S."/>
            <person name="Scheerlinck J.P."/>
            <person name="Hofmann A."/>
            <person name="Sternberg P.W."/>
            <person name="Wang J."/>
            <person name="Gasser R.B."/>
        </authorList>
    </citation>
    <scope>NUCLEOTIDE SEQUENCE [LARGE SCALE GENOMIC DNA]</scope>
    <source>
        <strain evidence="9">DCEP-RM93F</strain>
        <strain evidence="8">DCEP-RM93M</strain>
    </source>
</reference>
<dbReference type="PANTHER" id="PTHR46161:SF3">
    <property type="entry name" value="NUCLEOSIDE DIPHOSPHATE KINASE DDB_G0292928-RELATED"/>
    <property type="match status" value="1"/>
</dbReference>
<dbReference type="GO" id="GO:0016301">
    <property type="term" value="F:kinase activity"/>
    <property type="evidence" value="ECO:0007669"/>
    <property type="project" value="UniProtKB-KW"/>
</dbReference>
<comment type="caution">
    <text evidence="6">Lacks conserved residue(s) required for the propagation of feature annotation.</text>
</comment>
<evidence type="ECO:0000313" key="9">
    <source>
        <dbReference type="EMBL" id="KFD60167.1"/>
    </source>
</evidence>
<gene>
    <name evidence="8" type="ORF">M513_00564</name>
    <name evidence="9" type="ORF">M514_00564</name>
</gene>
<dbReference type="EMBL" id="KL363184">
    <property type="protein sequence ID" value="KFD58338.1"/>
    <property type="molecule type" value="Genomic_DNA"/>
</dbReference>
<dbReference type="EMBL" id="KL367689">
    <property type="protein sequence ID" value="KFD60167.1"/>
    <property type="molecule type" value="Genomic_DNA"/>
</dbReference>
<keyword evidence="3" id="KW-0547">Nucleotide-binding</keyword>
<dbReference type="AlphaFoldDB" id="A0A085MSH1"/>
<dbReference type="SUPFAM" id="SSF54919">
    <property type="entry name" value="Nucleoside diphosphate kinase, NDK"/>
    <property type="match status" value="1"/>
</dbReference>
<dbReference type="Gene3D" id="1.20.890.10">
    <property type="entry name" value="cAMP-dependent protein kinase regulatory subunit, dimerization-anchoring domain"/>
    <property type="match status" value="1"/>
</dbReference>
<dbReference type="GO" id="GO:0005524">
    <property type="term" value="F:ATP binding"/>
    <property type="evidence" value="ECO:0007669"/>
    <property type="project" value="UniProtKB-KW"/>
</dbReference>
<evidence type="ECO:0000313" key="8">
    <source>
        <dbReference type="EMBL" id="KFD58338.1"/>
    </source>
</evidence>
<evidence type="ECO:0000256" key="6">
    <source>
        <dbReference type="PROSITE-ProRule" id="PRU00706"/>
    </source>
</evidence>
<keyword evidence="2" id="KW-0808">Transferase</keyword>
<evidence type="ECO:0000259" key="7">
    <source>
        <dbReference type="SMART" id="SM00562"/>
    </source>
</evidence>
<dbReference type="Gene3D" id="3.30.70.141">
    <property type="entry name" value="Nucleoside diphosphate kinase-like domain"/>
    <property type="match status" value="1"/>
</dbReference>
<dbReference type="InterPro" id="IPR036850">
    <property type="entry name" value="NDK-like_dom_sf"/>
</dbReference>
<keyword evidence="10" id="KW-1185">Reference proteome</keyword>
<name>A0A085MSH1_9BILA</name>
<organism evidence="9">
    <name type="scientific">Trichuris suis</name>
    <name type="common">pig whipworm</name>
    <dbReference type="NCBI Taxonomy" id="68888"/>
    <lineage>
        <taxon>Eukaryota</taxon>
        <taxon>Metazoa</taxon>
        <taxon>Ecdysozoa</taxon>
        <taxon>Nematoda</taxon>
        <taxon>Enoplea</taxon>
        <taxon>Dorylaimia</taxon>
        <taxon>Trichinellida</taxon>
        <taxon>Trichuridae</taxon>
        <taxon>Trichuris</taxon>
    </lineage>
</organism>
<evidence type="ECO:0000256" key="1">
    <source>
        <dbReference type="ARBA" id="ARBA00008142"/>
    </source>
</evidence>
<dbReference type="Pfam" id="PF05186">
    <property type="entry name" value="Dpy-30"/>
    <property type="match status" value="1"/>
</dbReference>
<evidence type="ECO:0000313" key="10">
    <source>
        <dbReference type="Proteomes" id="UP000030764"/>
    </source>
</evidence>
<evidence type="ECO:0000256" key="5">
    <source>
        <dbReference type="ARBA" id="ARBA00022840"/>
    </source>
</evidence>
<dbReference type="Proteomes" id="UP000030764">
    <property type="component" value="Unassembled WGS sequence"/>
</dbReference>
<dbReference type="SMART" id="SM00562">
    <property type="entry name" value="NDK"/>
    <property type="match status" value="1"/>
</dbReference>
<evidence type="ECO:0000256" key="4">
    <source>
        <dbReference type="ARBA" id="ARBA00022777"/>
    </source>
</evidence>
<evidence type="ECO:0000256" key="3">
    <source>
        <dbReference type="ARBA" id="ARBA00022741"/>
    </source>
</evidence>
<keyword evidence="4" id="KW-0418">Kinase</keyword>
<dbReference type="Proteomes" id="UP000030758">
    <property type="component" value="Unassembled WGS sequence"/>
</dbReference>
<dbReference type="InterPro" id="IPR007858">
    <property type="entry name" value="Dpy-30_motif"/>
</dbReference>
<dbReference type="PROSITE" id="PS51374">
    <property type="entry name" value="NDPK_LIKE"/>
    <property type="match status" value="1"/>
</dbReference>